<keyword evidence="2" id="KW-0285">Flavoprotein</keyword>
<keyword evidence="5" id="KW-0732">Signal</keyword>
<evidence type="ECO:0000313" key="7">
    <source>
        <dbReference type="EMBL" id="CUI11061.1"/>
    </source>
</evidence>
<evidence type="ECO:0000256" key="2">
    <source>
        <dbReference type="ARBA" id="ARBA00022630"/>
    </source>
</evidence>
<name>A0A0S4KJN5_BODSA</name>
<evidence type="ECO:0000313" key="8">
    <source>
        <dbReference type="Proteomes" id="UP000051952"/>
    </source>
</evidence>
<reference evidence="8" key="1">
    <citation type="submission" date="2015-09" db="EMBL/GenBank/DDBJ databases">
        <authorList>
            <consortium name="Pathogen Informatics"/>
        </authorList>
    </citation>
    <scope>NUCLEOTIDE SEQUENCE [LARGE SCALE GENOMIC DNA]</scope>
    <source>
        <strain evidence="8">Lake Konstanz</strain>
    </source>
</reference>
<evidence type="ECO:0000256" key="5">
    <source>
        <dbReference type="SAM" id="SignalP"/>
    </source>
</evidence>
<dbReference type="PANTHER" id="PTHR43735:SF3">
    <property type="entry name" value="FERROPTOSIS SUPPRESSOR PROTEIN 1"/>
    <property type="match status" value="1"/>
</dbReference>
<dbReference type="GO" id="GO:0004174">
    <property type="term" value="F:electron-transferring-flavoprotein dehydrogenase activity"/>
    <property type="evidence" value="ECO:0007669"/>
    <property type="project" value="TreeGrafter"/>
</dbReference>
<dbReference type="OMA" id="IVDFSHC"/>
<dbReference type="Pfam" id="PF07992">
    <property type="entry name" value="Pyr_redox_2"/>
    <property type="match status" value="1"/>
</dbReference>
<keyword evidence="4" id="KW-0560">Oxidoreductase</keyword>
<dbReference type="EMBL" id="CYKH01000042">
    <property type="protein sequence ID" value="CUI11061.1"/>
    <property type="molecule type" value="Genomic_DNA"/>
</dbReference>
<accession>A0A0S4KJN5</accession>
<comment type="similarity">
    <text evidence="1">Belongs to the FAD-dependent oxidoreductase family.</text>
</comment>
<feature type="domain" description="FAD/NAD(P)-binding" evidence="6">
    <location>
        <begin position="45"/>
        <end position="252"/>
    </location>
</feature>
<proteinExistence type="inferred from homology"/>
<dbReference type="AlphaFoldDB" id="A0A0S4KJN5"/>
<dbReference type="PROSITE" id="PS51257">
    <property type="entry name" value="PROKAR_LIPOPROTEIN"/>
    <property type="match status" value="1"/>
</dbReference>
<dbReference type="InterPro" id="IPR036188">
    <property type="entry name" value="FAD/NAD-bd_sf"/>
</dbReference>
<gene>
    <name evidence="7" type="ORF">BSAL_50530</name>
</gene>
<dbReference type="InterPro" id="IPR023753">
    <property type="entry name" value="FAD/NAD-binding_dom"/>
</dbReference>
<evidence type="ECO:0000256" key="1">
    <source>
        <dbReference type="ARBA" id="ARBA00006442"/>
    </source>
</evidence>
<protein>
    <submittedName>
        <fullName evidence="7">Pyridine nucleotide-disulphide oxidoreductase, putative</fullName>
    </submittedName>
</protein>
<keyword evidence="8" id="KW-1185">Reference proteome</keyword>
<dbReference type="OrthoDB" id="202203at2759"/>
<dbReference type="PANTHER" id="PTHR43735">
    <property type="entry name" value="APOPTOSIS-INDUCING FACTOR 1"/>
    <property type="match status" value="1"/>
</dbReference>
<dbReference type="VEuPathDB" id="TriTrypDB:BSAL_50530"/>
<keyword evidence="3" id="KW-0274">FAD</keyword>
<dbReference type="GO" id="GO:0050660">
    <property type="term" value="F:flavin adenine dinucleotide binding"/>
    <property type="evidence" value="ECO:0007669"/>
    <property type="project" value="TreeGrafter"/>
</dbReference>
<evidence type="ECO:0000259" key="6">
    <source>
        <dbReference type="Pfam" id="PF07992"/>
    </source>
</evidence>
<feature type="chain" id="PRO_5006623359" evidence="5">
    <location>
        <begin position="20"/>
        <end position="497"/>
    </location>
</feature>
<evidence type="ECO:0000256" key="3">
    <source>
        <dbReference type="ARBA" id="ARBA00022827"/>
    </source>
</evidence>
<dbReference type="Proteomes" id="UP000051952">
    <property type="component" value="Unassembled WGS sequence"/>
</dbReference>
<dbReference type="Gene3D" id="3.50.50.60">
    <property type="entry name" value="FAD/NAD(P)-binding domain"/>
    <property type="match status" value="2"/>
</dbReference>
<sequence>MRWLLAAIGVFGGSTMASCRSVTYAAEAPRLDDVMDPTKDVKPMNCVVVGGGYAGGKLAYQFDSIFSTTLIDSKNYEEITADIIPILTTPWCEKNDEACRKLHVLHRYYLKRANVLTAKATAVKDDCVVLEDGRTIPYDVLMVTTGEEKSFPFTTTQKTISGRVAELKAFNQFLSTTKKIAIVGGGPMGVSLAARFAEDRPEIDVHLFHAQDSLLPALPDVASQYANNSFVDKIYVSVHLCSNIVDLKSNAVPVQQTFLDKLLRRPAVETVGDKFSVFVERLQYHPVAPQSVLSQAYFGRRKQAQTSDVISSKWLSDFDYVFNVGGDTPRPISYKPECILAKHLTPDGHYRVSSLMQLFGLPHVFASGRCTNLPGARTLGSSDLESRTIFRMLNGIINSNQEKTLRSSDGIRVDRLEVPRLLLQLGSMDACGSTPWSGALTGLSALREFIQDRGHFQREFSFPVFYKQQDPQRVRSRIDQWKSVEMTDITDFSHGNA</sequence>
<organism evidence="7 8">
    <name type="scientific">Bodo saltans</name>
    <name type="common">Flagellated protozoan</name>
    <dbReference type="NCBI Taxonomy" id="75058"/>
    <lineage>
        <taxon>Eukaryota</taxon>
        <taxon>Discoba</taxon>
        <taxon>Euglenozoa</taxon>
        <taxon>Kinetoplastea</taxon>
        <taxon>Metakinetoplastina</taxon>
        <taxon>Eubodonida</taxon>
        <taxon>Bodonidae</taxon>
        <taxon>Bodo</taxon>
    </lineage>
</organism>
<evidence type="ECO:0000256" key="4">
    <source>
        <dbReference type="ARBA" id="ARBA00023002"/>
    </source>
</evidence>
<dbReference type="GO" id="GO:0005737">
    <property type="term" value="C:cytoplasm"/>
    <property type="evidence" value="ECO:0007669"/>
    <property type="project" value="TreeGrafter"/>
</dbReference>
<dbReference type="SUPFAM" id="SSF51905">
    <property type="entry name" value="FAD/NAD(P)-binding domain"/>
    <property type="match status" value="2"/>
</dbReference>
<feature type="signal peptide" evidence="5">
    <location>
        <begin position="1"/>
        <end position="19"/>
    </location>
</feature>